<evidence type="ECO:0000313" key="2">
    <source>
        <dbReference type="Proteomes" id="UP000533598"/>
    </source>
</evidence>
<dbReference type="RefSeq" id="WP_185008290.1">
    <property type="nucleotide sequence ID" value="NZ_BAAAUI010000014.1"/>
</dbReference>
<reference evidence="1 2" key="1">
    <citation type="submission" date="2020-08" db="EMBL/GenBank/DDBJ databases">
        <title>Sequencing the genomes of 1000 actinobacteria strains.</title>
        <authorList>
            <person name="Klenk H.-P."/>
        </authorList>
    </citation>
    <scope>NUCLEOTIDE SEQUENCE [LARGE SCALE GENOMIC DNA]</scope>
    <source>
        <strain evidence="1 2">DSM 44230</strain>
    </source>
</reference>
<proteinExistence type="predicted"/>
<evidence type="ECO:0000313" key="1">
    <source>
        <dbReference type="EMBL" id="MBB4681598.1"/>
    </source>
</evidence>
<name>A0A7W7CI04_9PSEU</name>
<sequence>MASHTRPICRTCGTQYAAPRPDCPICTDERQYVPSTGQQWTTFEDLRADPALSARIEPEGPGLTGIGTNPRFAIGQRALLVNTPNGNILWDCTAYLTDEIITEINDQGGLHAIAISHPHYYTTMVEWSHTFDAPIHLHENDAQWIGRPDPGIHLWSGTHKTLLDEVTLINLGVHFAGGTVLHRGQTLLTGDIVQVIPDRTHVAFMYSYPNLIPERPAVVRRAAELLKPLSFNTIYGAWWDSKIETNAHEIVQRSAARYLAYTQEP</sequence>
<gene>
    <name evidence="1" type="ORF">HNR67_007716</name>
</gene>
<dbReference type="PANTHER" id="PTHR36839">
    <property type="entry name" value="METALLO-BETA-LACTAMASE FAMILY PROTEIN (AFU_ORTHOLOGUE AFUA_5G12770)"/>
    <property type="match status" value="1"/>
</dbReference>
<dbReference type="InterPro" id="IPR036866">
    <property type="entry name" value="RibonucZ/Hydroxyglut_hydro"/>
</dbReference>
<evidence type="ECO:0008006" key="3">
    <source>
        <dbReference type="Google" id="ProtNLM"/>
    </source>
</evidence>
<dbReference type="SUPFAM" id="SSF56281">
    <property type="entry name" value="Metallo-hydrolase/oxidoreductase"/>
    <property type="match status" value="1"/>
</dbReference>
<dbReference type="Proteomes" id="UP000533598">
    <property type="component" value="Unassembled WGS sequence"/>
</dbReference>
<comment type="caution">
    <text evidence="1">The sequence shown here is derived from an EMBL/GenBank/DDBJ whole genome shotgun (WGS) entry which is preliminary data.</text>
</comment>
<protein>
    <recommendedName>
        <fullName evidence="3">Metallo-beta-lactamase domain-containing protein</fullName>
    </recommendedName>
</protein>
<dbReference type="AlphaFoldDB" id="A0A7W7CI04"/>
<dbReference type="PANTHER" id="PTHR36839:SF1">
    <property type="entry name" value="METALLO-BETA-LACTAMASE FAMILY PROTEIN (AFU_ORTHOLOGUE AFUA_5G12770)"/>
    <property type="match status" value="1"/>
</dbReference>
<keyword evidence="2" id="KW-1185">Reference proteome</keyword>
<organism evidence="1 2">
    <name type="scientific">Crossiella cryophila</name>
    <dbReference type="NCBI Taxonomy" id="43355"/>
    <lineage>
        <taxon>Bacteria</taxon>
        <taxon>Bacillati</taxon>
        <taxon>Actinomycetota</taxon>
        <taxon>Actinomycetes</taxon>
        <taxon>Pseudonocardiales</taxon>
        <taxon>Pseudonocardiaceae</taxon>
        <taxon>Crossiella</taxon>
    </lineage>
</organism>
<dbReference type="EMBL" id="JACHMH010000001">
    <property type="protein sequence ID" value="MBB4681598.1"/>
    <property type="molecule type" value="Genomic_DNA"/>
</dbReference>
<accession>A0A7W7CI04</accession>
<dbReference type="Gene3D" id="3.60.15.10">
    <property type="entry name" value="Ribonuclease Z/Hydroxyacylglutathione hydrolase-like"/>
    <property type="match status" value="1"/>
</dbReference>